<protein>
    <submittedName>
        <fullName evidence="1">Uncharacterized protein</fullName>
    </submittedName>
</protein>
<dbReference type="GeneID" id="41712453"/>
<dbReference type="Pfam" id="PF19872">
    <property type="entry name" value="DUF6345"/>
    <property type="match status" value="1"/>
</dbReference>
<gene>
    <name evidence="1" type="ORF">PFDSM3638_03250</name>
</gene>
<dbReference type="RefSeq" id="WP_011011771.1">
    <property type="nucleotide sequence ID" value="NC_003413.1"/>
</dbReference>
<dbReference type="AlphaFoldDB" id="A0A5C0XNW7"/>
<dbReference type="EMBL" id="CP023154">
    <property type="protein sequence ID" value="QEK78352.1"/>
    <property type="molecule type" value="Genomic_DNA"/>
</dbReference>
<evidence type="ECO:0000313" key="2">
    <source>
        <dbReference type="Proteomes" id="UP000324354"/>
    </source>
</evidence>
<dbReference type="OrthoDB" id="371941at2157"/>
<sequence>MVIPIKWKLFGVLLLGLMALVSIPKVQGNDVGGVMTFTDDTGDKWFNDVKNFVEIISSQPHWYQGFLKDYPNVGSYMWIEEDYGGQDNNYADYTELSLVLGHSCVYNNEIGIGFGDKGCALPEKVRLGYKSPDGYGWAIWTFIIQCSVLNDNNVNNWLEALAGIHMILGFAKEAKIALGDATELAYRLTGTGGYPKESVHDAFFDTYVAYDGTHNDNIARIIAENAEVADNDYLDSFDRYIPVDSTKIIITCSLG</sequence>
<name>A0A5C0XNW7_PYRFU</name>
<dbReference type="Proteomes" id="UP000324354">
    <property type="component" value="Chromosome"/>
</dbReference>
<proteinExistence type="predicted"/>
<accession>A0A5C0XNW7</accession>
<evidence type="ECO:0000313" key="1">
    <source>
        <dbReference type="EMBL" id="QEK78352.1"/>
    </source>
</evidence>
<organism evidence="1 2">
    <name type="scientific">Pyrococcus furiosus (strain ATCC 43587 / DSM 3638 / JCM 8422 / Vc1)</name>
    <dbReference type="NCBI Taxonomy" id="186497"/>
    <lineage>
        <taxon>Archaea</taxon>
        <taxon>Methanobacteriati</taxon>
        <taxon>Methanobacteriota</taxon>
        <taxon>Thermococci</taxon>
        <taxon>Thermococcales</taxon>
        <taxon>Thermococcaceae</taxon>
        <taxon>Pyrococcus</taxon>
    </lineage>
</organism>
<dbReference type="InterPro" id="IPR045926">
    <property type="entry name" value="DUF6345"/>
</dbReference>
<reference evidence="1 2" key="1">
    <citation type="submission" date="2017-08" db="EMBL/GenBank/DDBJ databases">
        <title>Resequencing and Reannotation of the genome of Pyrococcus furiosus type strain DSM3638.</title>
        <authorList>
            <person name="Reichelt R.M."/>
            <person name="Bunk B."/>
        </authorList>
    </citation>
    <scope>NUCLEOTIDE SEQUENCE [LARGE SCALE GENOMIC DNA]</scope>
    <source>
        <strain evidence="1 2">DSM 3638</strain>
    </source>
</reference>
<dbReference type="GeneID" id="13302460"/>